<dbReference type="CDD" id="cd18186">
    <property type="entry name" value="BTB_POZ_ZBTB_KLHL-like"/>
    <property type="match status" value="1"/>
</dbReference>
<reference evidence="4" key="1">
    <citation type="submission" date="2023-04" db="EMBL/GenBank/DDBJ databases">
        <title>Black Yeasts Isolated from many extreme environments.</title>
        <authorList>
            <person name="Coleine C."/>
            <person name="Stajich J.E."/>
            <person name="Selbmann L."/>
        </authorList>
    </citation>
    <scope>NUCLEOTIDE SEQUENCE</scope>
    <source>
        <strain evidence="4">CCFEE 5312</strain>
    </source>
</reference>
<evidence type="ECO:0000256" key="2">
    <source>
        <dbReference type="ARBA" id="ARBA00023043"/>
    </source>
</evidence>
<dbReference type="Gene3D" id="3.30.710.10">
    <property type="entry name" value="Potassium Channel Kv1.1, Chain A"/>
    <property type="match status" value="1"/>
</dbReference>
<dbReference type="InterPro" id="IPR044515">
    <property type="entry name" value="ABTB1"/>
</dbReference>
<dbReference type="InterPro" id="IPR000210">
    <property type="entry name" value="BTB/POZ_dom"/>
</dbReference>
<dbReference type="PANTHER" id="PTHR46231:SF1">
    <property type="entry name" value="ANKYRIN REPEAT AND BTB_POZ DOMAIN-CONTAINING PROTEIN 1"/>
    <property type="match status" value="1"/>
</dbReference>
<dbReference type="PANTHER" id="PTHR46231">
    <property type="entry name" value="ANKYRIN REPEAT AND BTB/POZ DOMAIN-CONTAINING PROTEIN 1"/>
    <property type="match status" value="1"/>
</dbReference>
<organism evidence="4 5">
    <name type="scientific">Extremus antarcticus</name>
    <dbReference type="NCBI Taxonomy" id="702011"/>
    <lineage>
        <taxon>Eukaryota</taxon>
        <taxon>Fungi</taxon>
        <taxon>Dikarya</taxon>
        <taxon>Ascomycota</taxon>
        <taxon>Pezizomycotina</taxon>
        <taxon>Dothideomycetes</taxon>
        <taxon>Dothideomycetidae</taxon>
        <taxon>Mycosphaerellales</taxon>
        <taxon>Extremaceae</taxon>
        <taxon>Extremus</taxon>
    </lineage>
</organism>
<gene>
    <name evidence="4" type="ORF">LTR09_002053</name>
</gene>
<evidence type="ECO:0000313" key="4">
    <source>
        <dbReference type="EMBL" id="KAK3057015.1"/>
    </source>
</evidence>
<name>A0AAJ0LVT1_9PEZI</name>
<sequence length="391" mass="43790">MEAMDLMLATIFTDEEAADVNFYATDDVFELVEAPPERSDSDETAAGVDRYGVDDVCELAKAPSERSISRPELLSKSNEPVKKNLAALNCLDEFREWLEENGDAWALETVFDVSDGVESFRRRRLLKLFVFTNGITDNISTGLTTRLFHQTQDLSVRHSLRHPRTDSPRAFPQETGLQVEALAPFASMATRFDIRQWYNLPKLSNLTIRSGPWEIKCHKVLLATRSAYFRTAFKEISGFKESQQGFLTLEEDQPGAVEAVVRHVYGFRYEEIVEGARGGRVTPWVHLANYEAADKYLLPELTASAVDGPERGLWMVDTDESAEEADRYAVEEAFELVKALRGRGNEFRHIGGRLMEQHLAALHGESGCAWACQWCYCKGGCGSGSGATPSR</sequence>
<dbReference type="Pfam" id="PF00651">
    <property type="entry name" value="BTB"/>
    <property type="match status" value="1"/>
</dbReference>
<dbReference type="SUPFAM" id="SSF54695">
    <property type="entry name" value="POZ domain"/>
    <property type="match status" value="1"/>
</dbReference>
<evidence type="ECO:0000313" key="5">
    <source>
        <dbReference type="Proteomes" id="UP001271007"/>
    </source>
</evidence>
<evidence type="ECO:0000256" key="1">
    <source>
        <dbReference type="ARBA" id="ARBA00022737"/>
    </source>
</evidence>
<proteinExistence type="predicted"/>
<accession>A0AAJ0LVT1</accession>
<keyword evidence="2" id="KW-0040">ANK repeat</keyword>
<dbReference type="InterPro" id="IPR011333">
    <property type="entry name" value="SKP1/BTB/POZ_sf"/>
</dbReference>
<dbReference type="PROSITE" id="PS50097">
    <property type="entry name" value="BTB"/>
    <property type="match status" value="1"/>
</dbReference>
<dbReference type="GO" id="GO:0000151">
    <property type="term" value="C:ubiquitin ligase complex"/>
    <property type="evidence" value="ECO:0007669"/>
    <property type="project" value="TreeGrafter"/>
</dbReference>
<dbReference type="Proteomes" id="UP001271007">
    <property type="component" value="Unassembled WGS sequence"/>
</dbReference>
<protein>
    <recommendedName>
        <fullName evidence="3">BTB domain-containing protein</fullName>
    </recommendedName>
</protein>
<evidence type="ECO:0000259" key="3">
    <source>
        <dbReference type="PROSITE" id="PS50097"/>
    </source>
</evidence>
<keyword evidence="5" id="KW-1185">Reference proteome</keyword>
<keyword evidence="1" id="KW-0677">Repeat</keyword>
<dbReference type="GO" id="GO:0005737">
    <property type="term" value="C:cytoplasm"/>
    <property type="evidence" value="ECO:0007669"/>
    <property type="project" value="TreeGrafter"/>
</dbReference>
<comment type="caution">
    <text evidence="4">The sequence shown here is derived from an EMBL/GenBank/DDBJ whole genome shotgun (WGS) entry which is preliminary data.</text>
</comment>
<dbReference type="AlphaFoldDB" id="A0AAJ0LVT1"/>
<feature type="domain" description="BTB" evidence="3">
    <location>
        <begin position="204"/>
        <end position="265"/>
    </location>
</feature>
<dbReference type="EMBL" id="JAWDJX010000004">
    <property type="protein sequence ID" value="KAK3057015.1"/>
    <property type="molecule type" value="Genomic_DNA"/>
</dbReference>